<gene>
    <name evidence="2" type="ORF">MGAL_10B060750</name>
</gene>
<dbReference type="EMBL" id="UYJE01000949">
    <property type="protein sequence ID" value="VDH97881.1"/>
    <property type="molecule type" value="Genomic_DNA"/>
</dbReference>
<dbReference type="OrthoDB" id="6118221at2759"/>
<dbReference type="SMART" id="SM00034">
    <property type="entry name" value="CLECT"/>
    <property type="match status" value="1"/>
</dbReference>
<protein>
    <recommendedName>
        <fullName evidence="1">C-type lectin domain-containing protein</fullName>
    </recommendedName>
</protein>
<dbReference type="Proteomes" id="UP000596742">
    <property type="component" value="Unassembled WGS sequence"/>
</dbReference>
<feature type="domain" description="C-type lectin" evidence="1">
    <location>
        <begin position="107"/>
        <end position="226"/>
    </location>
</feature>
<evidence type="ECO:0000313" key="3">
    <source>
        <dbReference type="Proteomes" id="UP000596742"/>
    </source>
</evidence>
<comment type="caution">
    <text evidence="2">The sequence shown here is derived from an EMBL/GenBank/DDBJ whole genome shotgun (WGS) entry which is preliminary data.</text>
</comment>
<proteinExistence type="predicted"/>
<reference evidence="2" key="1">
    <citation type="submission" date="2018-11" db="EMBL/GenBank/DDBJ databases">
        <authorList>
            <person name="Alioto T."/>
            <person name="Alioto T."/>
        </authorList>
    </citation>
    <scope>NUCLEOTIDE SEQUENCE</scope>
</reference>
<dbReference type="Pfam" id="PF00059">
    <property type="entry name" value="Lectin_C"/>
    <property type="match status" value="1"/>
</dbReference>
<keyword evidence="3" id="KW-1185">Reference proteome</keyword>
<accession>A0A8B6BYF4</accession>
<dbReference type="CDD" id="cd00037">
    <property type="entry name" value="CLECT"/>
    <property type="match status" value="1"/>
</dbReference>
<dbReference type="AlphaFoldDB" id="A0A8B6BYF4"/>
<dbReference type="InterPro" id="IPR016187">
    <property type="entry name" value="CTDL_fold"/>
</dbReference>
<name>A0A8B6BYF4_MYTGA</name>
<dbReference type="Gene3D" id="3.10.100.10">
    <property type="entry name" value="Mannose-Binding Protein A, subunit A"/>
    <property type="match status" value="1"/>
</dbReference>
<dbReference type="PROSITE" id="PS50041">
    <property type="entry name" value="C_TYPE_LECTIN_2"/>
    <property type="match status" value="1"/>
</dbReference>
<dbReference type="SUPFAM" id="SSF56436">
    <property type="entry name" value="C-type lectin-like"/>
    <property type="match status" value="1"/>
</dbReference>
<evidence type="ECO:0000313" key="2">
    <source>
        <dbReference type="EMBL" id="VDH97881.1"/>
    </source>
</evidence>
<dbReference type="InterPro" id="IPR001304">
    <property type="entry name" value="C-type_lectin-like"/>
</dbReference>
<evidence type="ECO:0000259" key="1">
    <source>
        <dbReference type="PROSITE" id="PS50041"/>
    </source>
</evidence>
<dbReference type="InterPro" id="IPR016186">
    <property type="entry name" value="C-type_lectin-like/link_sf"/>
</dbReference>
<sequence>MAFHYLILWYAVIYTKNLKLQLQYDYKFSLNLTRTLTSSTVIHCARECIGQNPTGSASYYDGDCFCHSNVFTSKDDADLIIGAVYIKPVTYIEADTDACPDDYHYYSHVSCFRFFDTLVNHGTAVQFCHQQNAALIKIDSYDKQEHVNQYLVWYPAEFVHIQGYRQLEHVENSWFYDDGNEMEFSHWNQRQPVNDPENGHIVMDILEGGGHWSNVIPDYLANFLCEIYI</sequence>
<organism evidence="2 3">
    <name type="scientific">Mytilus galloprovincialis</name>
    <name type="common">Mediterranean mussel</name>
    <dbReference type="NCBI Taxonomy" id="29158"/>
    <lineage>
        <taxon>Eukaryota</taxon>
        <taxon>Metazoa</taxon>
        <taxon>Spiralia</taxon>
        <taxon>Lophotrochozoa</taxon>
        <taxon>Mollusca</taxon>
        <taxon>Bivalvia</taxon>
        <taxon>Autobranchia</taxon>
        <taxon>Pteriomorphia</taxon>
        <taxon>Mytilida</taxon>
        <taxon>Mytiloidea</taxon>
        <taxon>Mytilidae</taxon>
        <taxon>Mytilinae</taxon>
        <taxon>Mytilus</taxon>
    </lineage>
</organism>